<dbReference type="PROSITE" id="PS50949">
    <property type="entry name" value="HTH_GNTR"/>
    <property type="match status" value="3"/>
</dbReference>
<name>A0A5M3XPX6_9ACTN</name>
<dbReference type="Gene3D" id="1.10.10.10">
    <property type="entry name" value="Winged helix-like DNA-binding domain superfamily/Winged helix DNA-binding domain"/>
    <property type="match status" value="3"/>
</dbReference>
<sequence>MTSEHGSAESVPQSVPESIAASRCREVAGILAAKIRGGELAPGTRFPRLWELMRTYGISRGIADIVQHELKRQGLIRIVGGRPVVAEGRCAGLTPDALDRTGPIPLYRQIADILSAMIKNEDLAPGERIPSEDELSGVFGVARETARSAHRELRERGLAHTIGGAGTIVGLKSAATGSDALPMYLRIAREIADQIRDGRIAPDRPIPTRQALMARYGVSVETARRAVGMLCWAGWVYTVAGRPRFAARPERWPALKAWEEATAGRGAGPRALTAAGLLGLRVGDGEPDPGTGAPMRSAGGGR</sequence>
<dbReference type="InterPro" id="IPR000524">
    <property type="entry name" value="Tscrpt_reg_HTH_GntR"/>
</dbReference>
<dbReference type="Proteomes" id="UP000377595">
    <property type="component" value="Unassembled WGS sequence"/>
</dbReference>
<dbReference type="OrthoDB" id="4338617at2"/>
<evidence type="ECO:0000259" key="5">
    <source>
        <dbReference type="PROSITE" id="PS50949"/>
    </source>
</evidence>
<feature type="domain" description="HTH gntR-type" evidence="5">
    <location>
        <begin position="104"/>
        <end position="172"/>
    </location>
</feature>
<keyword evidence="2" id="KW-0238">DNA-binding</keyword>
<dbReference type="GO" id="GO:0045892">
    <property type="term" value="P:negative regulation of DNA-templated transcription"/>
    <property type="evidence" value="ECO:0007669"/>
    <property type="project" value="TreeGrafter"/>
</dbReference>
<dbReference type="SUPFAM" id="SSF46785">
    <property type="entry name" value="Winged helix' DNA-binding domain"/>
    <property type="match status" value="3"/>
</dbReference>
<dbReference type="PRINTS" id="PR00035">
    <property type="entry name" value="HTHGNTR"/>
</dbReference>
<feature type="region of interest" description="Disordered" evidence="4">
    <location>
        <begin position="280"/>
        <end position="302"/>
    </location>
</feature>
<feature type="domain" description="HTH gntR-type" evidence="5">
    <location>
        <begin position="21"/>
        <end position="89"/>
    </location>
</feature>
<dbReference type="InterPro" id="IPR036390">
    <property type="entry name" value="WH_DNA-bd_sf"/>
</dbReference>
<keyword evidence="3" id="KW-0804">Transcription</keyword>
<dbReference type="SMART" id="SM00345">
    <property type="entry name" value="HTH_GNTR"/>
    <property type="match status" value="3"/>
</dbReference>
<protein>
    <recommendedName>
        <fullName evidence="5">HTH gntR-type domain-containing protein</fullName>
    </recommendedName>
</protein>
<keyword evidence="7" id="KW-1185">Reference proteome</keyword>
<evidence type="ECO:0000313" key="7">
    <source>
        <dbReference type="Proteomes" id="UP000377595"/>
    </source>
</evidence>
<dbReference type="AlphaFoldDB" id="A0A5M3XPX6"/>
<reference evidence="6 7" key="1">
    <citation type="submission" date="2019-10" db="EMBL/GenBank/DDBJ databases">
        <title>Whole genome shotgun sequence of Acrocarpospora pleiomorpha NBRC 16267.</title>
        <authorList>
            <person name="Ichikawa N."/>
            <person name="Kimura A."/>
            <person name="Kitahashi Y."/>
            <person name="Komaki H."/>
            <person name="Oguchi A."/>
        </authorList>
    </citation>
    <scope>NUCLEOTIDE SEQUENCE [LARGE SCALE GENOMIC DNA]</scope>
    <source>
        <strain evidence="6 7">NBRC 16267</strain>
    </source>
</reference>
<accession>A0A5M3XPX6</accession>
<dbReference type="GO" id="GO:0003677">
    <property type="term" value="F:DNA binding"/>
    <property type="evidence" value="ECO:0007669"/>
    <property type="project" value="UniProtKB-KW"/>
</dbReference>
<keyword evidence="1" id="KW-0805">Transcription regulation</keyword>
<evidence type="ECO:0000256" key="3">
    <source>
        <dbReference type="ARBA" id="ARBA00023163"/>
    </source>
</evidence>
<comment type="caution">
    <text evidence="6">The sequence shown here is derived from an EMBL/GenBank/DDBJ whole genome shotgun (WGS) entry which is preliminary data.</text>
</comment>
<dbReference type="InterPro" id="IPR036388">
    <property type="entry name" value="WH-like_DNA-bd_sf"/>
</dbReference>
<dbReference type="GO" id="GO:0003700">
    <property type="term" value="F:DNA-binding transcription factor activity"/>
    <property type="evidence" value="ECO:0007669"/>
    <property type="project" value="InterPro"/>
</dbReference>
<dbReference type="EMBL" id="BLAF01000037">
    <property type="protein sequence ID" value="GES23042.1"/>
    <property type="molecule type" value="Genomic_DNA"/>
</dbReference>
<proteinExistence type="predicted"/>
<dbReference type="InterPro" id="IPR050679">
    <property type="entry name" value="Bact_HTH_transcr_reg"/>
</dbReference>
<dbReference type="Pfam" id="PF00392">
    <property type="entry name" value="GntR"/>
    <property type="match status" value="3"/>
</dbReference>
<dbReference type="PANTHER" id="PTHR44846:SF17">
    <property type="entry name" value="GNTR-FAMILY TRANSCRIPTIONAL REGULATOR"/>
    <property type="match status" value="1"/>
</dbReference>
<gene>
    <name evidence="6" type="ORF">Aple_059410</name>
</gene>
<evidence type="ECO:0000256" key="4">
    <source>
        <dbReference type="SAM" id="MobiDB-lite"/>
    </source>
</evidence>
<evidence type="ECO:0000256" key="1">
    <source>
        <dbReference type="ARBA" id="ARBA00023015"/>
    </source>
</evidence>
<organism evidence="6 7">
    <name type="scientific">Acrocarpospora pleiomorpha</name>
    <dbReference type="NCBI Taxonomy" id="90975"/>
    <lineage>
        <taxon>Bacteria</taxon>
        <taxon>Bacillati</taxon>
        <taxon>Actinomycetota</taxon>
        <taxon>Actinomycetes</taxon>
        <taxon>Streptosporangiales</taxon>
        <taxon>Streptosporangiaceae</taxon>
        <taxon>Acrocarpospora</taxon>
    </lineage>
</organism>
<dbReference type="PANTHER" id="PTHR44846">
    <property type="entry name" value="MANNOSYL-D-GLYCERATE TRANSPORT/METABOLISM SYSTEM REPRESSOR MNGR-RELATED"/>
    <property type="match status" value="1"/>
</dbReference>
<feature type="domain" description="HTH gntR-type" evidence="5">
    <location>
        <begin position="181"/>
        <end position="249"/>
    </location>
</feature>
<dbReference type="RefSeq" id="WP_155347957.1">
    <property type="nucleotide sequence ID" value="NZ_BAAAHM010000009.1"/>
</dbReference>
<evidence type="ECO:0000256" key="2">
    <source>
        <dbReference type="ARBA" id="ARBA00023125"/>
    </source>
</evidence>
<evidence type="ECO:0000313" key="6">
    <source>
        <dbReference type="EMBL" id="GES23042.1"/>
    </source>
</evidence>
<dbReference type="CDD" id="cd07377">
    <property type="entry name" value="WHTH_GntR"/>
    <property type="match status" value="2"/>
</dbReference>